<sequence length="123" mass="14687">MSTLEISKDERIKKEIRRLLKIFKALPMKRRAVLDGLIKRAAYMRITLEDMEIDLDENGFVEMFSQSEKLDPYERERPIARQYNAVNKNYQNVMKMLNDTLKAEPDEKPEGDDFQNFLQEREI</sequence>
<dbReference type="OrthoDB" id="3196710at2"/>
<dbReference type="AlphaFoldDB" id="A0A1B2I9P5"/>
<name>A0A1B2I9P5_9BACT</name>
<dbReference type="EMBL" id="CP016757">
    <property type="protein sequence ID" value="ANZ46665.1"/>
    <property type="molecule type" value="Genomic_DNA"/>
</dbReference>
<accession>A0A1B2I9P5</accession>
<dbReference type="Proteomes" id="UP000093044">
    <property type="component" value="Chromosome"/>
</dbReference>
<organism evidence="1 2">
    <name type="scientific">Cloacibacillus porcorum</name>
    <dbReference type="NCBI Taxonomy" id="1197717"/>
    <lineage>
        <taxon>Bacteria</taxon>
        <taxon>Thermotogati</taxon>
        <taxon>Synergistota</taxon>
        <taxon>Synergistia</taxon>
        <taxon>Synergistales</taxon>
        <taxon>Synergistaceae</taxon>
        <taxon>Cloacibacillus</taxon>
    </lineage>
</organism>
<reference evidence="1" key="1">
    <citation type="submission" date="2016-08" db="EMBL/GenBank/DDBJ databases">
        <title>Complete genome of Cloacibacillus porcorum.</title>
        <authorList>
            <person name="Looft T."/>
            <person name="Bayles D.O."/>
            <person name="Alt D.P."/>
        </authorList>
    </citation>
    <scope>NUCLEOTIDE SEQUENCE [LARGE SCALE GENOMIC DNA]</scope>
    <source>
        <strain evidence="1">CL-84</strain>
    </source>
</reference>
<keyword evidence="2" id="KW-1185">Reference proteome</keyword>
<gene>
    <name evidence="1" type="ORF">BED41_10525</name>
</gene>
<dbReference type="RefSeq" id="WP_066749235.1">
    <property type="nucleotide sequence ID" value="NZ_JAQDAY010000007.1"/>
</dbReference>
<dbReference type="KEGG" id="cpor:BED41_10525"/>
<dbReference type="STRING" id="1197717.BED41_10525"/>
<protein>
    <submittedName>
        <fullName evidence="1">Uncharacterized protein</fullName>
    </submittedName>
</protein>
<proteinExistence type="predicted"/>
<evidence type="ECO:0000313" key="2">
    <source>
        <dbReference type="Proteomes" id="UP000093044"/>
    </source>
</evidence>
<evidence type="ECO:0000313" key="1">
    <source>
        <dbReference type="EMBL" id="ANZ46665.1"/>
    </source>
</evidence>